<evidence type="ECO:0000313" key="2">
    <source>
        <dbReference type="Proteomes" id="UP000053424"/>
    </source>
</evidence>
<dbReference type="GO" id="GO:0061632">
    <property type="term" value="F:RNA lariat debranching enzyme activator activity"/>
    <property type="evidence" value="ECO:0007669"/>
    <property type="project" value="TreeGrafter"/>
</dbReference>
<keyword evidence="2" id="KW-1185">Reference proteome</keyword>
<proteinExistence type="predicted"/>
<dbReference type="HOGENOM" id="CLU_976785_0_0_1"/>
<dbReference type="GO" id="GO:0000398">
    <property type="term" value="P:mRNA splicing, via spliceosome"/>
    <property type="evidence" value="ECO:0007669"/>
    <property type="project" value="TreeGrafter"/>
</dbReference>
<dbReference type="EMBL" id="KN831768">
    <property type="protein sequence ID" value="KIM49370.1"/>
    <property type="molecule type" value="Genomic_DNA"/>
</dbReference>
<dbReference type="STRING" id="686832.A0A0C3CKZ4"/>
<evidence type="ECO:0000313" key="1">
    <source>
        <dbReference type="EMBL" id="KIM49370.1"/>
    </source>
</evidence>
<accession>A0A0C3CKZ4</accession>
<organism evidence="1 2">
    <name type="scientific">Hebeloma cylindrosporum</name>
    <dbReference type="NCBI Taxonomy" id="76867"/>
    <lineage>
        <taxon>Eukaryota</taxon>
        <taxon>Fungi</taxon>
        <taxon>Dikarya</taxon>
        <taxon>Basidiomycota</taxon>
        <taxon>Agaricomycotina</taxon>
        <taxon>Agaricomycetes</taxon>
        <taxon>Agaricomycetidae</taxon>
        <taxon>Agaricales</taxon>
        <taxon>Agaricineae</taxon>
        <taxon>Hymenogastraceae</taxon>
        <taxon>Hebeloma</taxon>
    </lineage>
</organism>
<dbReference type="PANTHER" id="PTHR12072">
    <property type="entry name" value="CWF19, CELL CYCLE CONTROL PROTEIN"/>
    <property type="match status" value="1"/>
</dbReference>
<dbReference type="InterPro" id="IPR040194">
    <property type="entry name" value="Cwf19-like"/>
</dbReference>
<gene>
    <name evidence="1" type="ORF">M413DRAFT_106212</name>
</gene>
<dbReference type="OrthoDB" id="2995020at2759"/>
<dbReference type="GO" id="GO:0071014">
    <property type="term" value="C:post-mRNA release spliceosomal complex"/>
    <property type="evidence" value="ECO:0007669"/>
    <property type="project" value="TreeGrafter"/>
</dbReference>
<reference evidence="1 2" key="1">
    <citation type="submission" date="2014-04" db="EMBL/GenBank/DDBJ databases">
        <authorList>
            <consortium name="DOE Joint Genome Institute"/>
            <person name="Kuo A."/>
            <person name="Gay G."/>
            <person name="Dore J."/>
            <person name="Kohler A."/>
            <person name="Nagy L.G."/>
            <person name="Floudas D."/>
            <person name="Copeland A."/>
            <person name="Barry K.W."/>
            <person name="Cichocki N."/>
            <person name="Veneault-Fourrey C."/>
            <person name="LaButti K."/>
            <person name="Lindquist E.A."/>
            <person name="Lipzen A."/>
            <person name="Lundell T."/>
            <person name="Morin E."/>
            <person name="Murat C."/>
            <person name="Sun H."/>
            <person name="Tunlid A."/>
            <person name="Henrissat B."/>
            <person name="Grigoriev I.V."/>
            <person name="Hibbett D.S."/>
            <person name="Martin F."/>
            <person name="Nordberg H.P."/>
            <person name="Cantor M.N."/>
            <person name="Hua S.X."/>
        </authorList>
    </citation>
    <scope>NUCLEOTIDE SEQUENCE [LARGE SCALE GENOMIC DNA]</scope>
    <source>
        <strain evidence="2">h7</strain>
    </source>
</reference>
<sequence length="285" mass="30672">MSPAIKVLTVGAAIGSIRDLFAKVKAIDAKHGKFDLVLCTGDFFGPIKDTEAHSEDSDEITQLLDGALEAPIECYIMQGQYPLPSSVVEKFAKTGGELCKNVFLMSKSGIITTANGLRIACLGGTYDPNIYASAEAAPGFLSPFFSYHTIDRLLSNSLVKTSTSSSLNKKSYSSLAAIQASASTSQLIDILLTNVWPISISLLSATPLPDPQLPSIGAAPLDDVIRKTKPRYHFAAGGAHPPKFWEREPFVWDDEQGRVARFVNLGAFGGEPAAGKKQRYCAQHY</sequence>
<dbReference type="CDD" id="cd07380">
    <property type="entry name" value="MPP_CWF19_N"/>
    <property type="match status" value="1"/>
</dbReference>
<reference evidence="2" key="2">
    <citation type="submission" date="2015-01" db="EMBL/GenBank/DDBJ databases">
        <title>Evolutionary Origins and Diversification of the Mycorrhizal Mutualists.</title>
        <authorList>
            <consortium name="DOE Joint Genome Institute"/>
            <consortium name="Mycorrhizal Genomics Consortium"/>
            <person name="Kohler A."/>
            <person name="Kuo A."/>
            <person name="Nagy L.G."/>
            <person name="Floudas D."/>
            <person name="Copeland A."/>
            <person name="Barry K.W."/>
            <person name="Cichocki N."/>
            <person name="Veneault-Fourrey C."/>
            <person name="LaButti K."/>
            <person name="Lindquist E.A."/>
            <person name="Lipzen A."/>
            <person name="Lundell T."/>
            <person name="Morin E."/>
            <person name="Murat C."/>
            <person name="Riley R."/>
            <person name="Ohm R."/>
            <person name="Sun H."/>
            <person name="Tunlid A."/>
            <person name="Henrissat B."/>
            <person name="Grigoriev I.V."/>
            <person name="Hibbett D.S."/>
            <person name="Martin F."/>
        </authorList>
    </citation>
    <scope>NUCLEOTIDE SEQUENCE [LARGE SCALE GENOMIC DNA]</scope>
    <source>
        <strain evidence="2">h7</strain>
    </source>
</reference>
<name>A0A0C3CKZ4_HEBCY</name>
<protein>
    <recommendedName>
        <fullName evidence="3">Calcineurin-like phosphoesterase domain-containing protein</fullName>
    </recommendedName>
</protein>
<evidence type="ECO:0008006" key="3">
    <source>
        <dbReference type="Google" id="ProtNLM"/>
    </source>
</evidence>
<dbReference type="AlphaFoldDB" id="A0A0C3CKZ4"/>
<dbReference type="PANTHER" id="PTHR12072:SF4">
    <property type="entry name" value="CWF19-LIKE PROTEIN 1"/>
    <property type="match status" value="1"/>
</dbReference>
<dbReference type="Proteomes" id="UP000053424">
    <property type="component" value="Unassembled WGS sequence"/>
</dbReference>